<accession>A0A974BWK3</accession>
<organism evidence="1 2">
    <name type="scientific">Xenopus laevis</name>
    <name type="common">African clawed frog</name>
    <dbReference type="NCBI Taxonomy" id="8355"/>
    <lineage>
        <taxon>Eukaryota</taxon>
        <taxon>Metazoa</taxon>
        <taxon>Chordata</taxon>
        <taxon>Craniata</taxon>
        <taxon>Vertebrata</taxon>
        <taxon>Euteleostomi</taxon>
        <taxon>Amphibia</taxon>
        <taxon>Batrachia</taxon>
        <taxon>Anura</taxon>
        <taxon>Pipoidea</taxon>
        <taxon>Pipidae</taxon>
        <taxon>Xenopodinae</taxon>
        <taxon>Xenopus</taxon>
        <taxon>Xenopus</taxon>
    </lineage>
</organism>
<name>A0A974BWK3_XENLA</name>
<dbReference type="Proteomes" id="UP000694892">
    <property type="component" value="Chromosome 9_10L"/>
</dbReference>
<reference evidence="2" key="1">
    <citation type="journal article" date="2016" name="Nature">
        <title>Genome evolution in the allotetraploid frog Xenopus laevis.</title>
        <authorList>
            <person name="Session A.M."/>
            <person name="Uno Y."/>
            <person name="Kwon T."/>
            <person name="Chapman J.A."/>
            <person name="Toyoda A."/>
            <person name="Takahashi S."/>
            <person name="Fukui A."/>
            <person name="Hikosaka A."/>
            <person name="Suzuki A."/>
            <person name="Kondo M."/>
            <person name="van Heeringen S.J."/>
            <person name="Quigley I."/>
            <person name="Heinz S."/>
            <person name="Ogino H."/>
            <person name="Ochi H."/>
            <person name="Hellsten U."/>
            <person name="Lyons J.B."/>
            <person name="Simakov O."/>
            <person name="Putnam N."/>
            <person name="Stites J."/>
            <person name="Kuroki Y."/>
            <person name="Tanaka T."/>
            <person name="Michiue T."/>
            <person name="Watanabe M."/>
            <person name="Bogdanovic O."/>
            <person name="Lister R."/>
            <person name="Georgiou G."/>
            <person name="Paranjpe S.S."/>
            <person name="van Kruijsbergen I."/>
            <person name="Shu S."/>
            <person name="Carlson J."/>
            <person name="Kinoshita T."/>
            <person name="Ohta Y."/>
            <person name="Mawaribuchi S."/>
            <person name="Jenkins J."/>
            <person name="Grimwood J."/>
            <person name="Schmutz J."/>
            <person name="Mitros T."/>
            <person name="Mozaffari S.V."/>
            <person name="Suzuki Y."/>
            <person name="Haramoto Y."/>
            <person name="Yamamoto T.S."/>
            <person name="Takagi C."/>
            <person name="Heald R."/>
            <person name="Miller K."/>
            <person name="Haudenschild C."/>
            <person name="Kitzman J."/>
            <person name="Nakayama T."/>
            <person name="Izutsu Y."/>
            <person name="Robert J."/>
            <person name="Fortriede J."/>
            <person name="Burns K."/>
            <person name="Lotay V."/>
            <person name="Karimi K."/>
            <person name="Yasuoka Y."/>
            <person name="Dichmann D.S."/>
            <person name="Flajnik M.F."/>
            <person name="Houston D.W."/>
            <person name="Shendure J."/>
            <person name="DuPasquier L."/>
            <person name="Vize P.D."/>
            <person name="Zorn A.M."/>
            <person name="Ito M."/>
            <person name="Marcotte E.M."/>
            <person name="Wallingford J.B."/>
            <person name="Ito Y."/>
            <person name="Asashima M."/>
            <person name="Ueno N."/>
            <person name="Matsuda Y."/>
            <person name="Veenstra G.J."/>
            <person name="Fujiyama A."/>
            <person name="Harland R.M."/>
            <person name="Taira M."/>
            <person name="Rokhsar D.S."/>
        </authorList>
    </citation>
    <scope>NUCLEOTIDE SEQUENCE [LARGE SCALE GENOMIC DNA]</scope>
    <source>
        <strain evidence="2">J</strain>
    </source>
</reference>
<dbReference type="EMBL" id="CM004482">
    <property type="protein sequence ID" value="OCT62319.1"/>
    <property type="molecule type" value="Genomic_DNA"/>
</dbReference>
<protein>
    <submittedName>
        <fullName evidence="1">Uncharacterized protein</fullName>
    </submittedName>
</protein>
<sequence length="157" mass="16430">MMLDGIELSGMGCDAQVSQKEQHEGLGQFGLPFAEARGSPVYPGFCRSFSQVSVNEGSTVSGSGAGNVVGYRESVGIAVLALLHAVAFTCFVDGCVGSRVSGNGAQAAVDTSPHPNVKRRRGEIEIHDHEKACLALMGFTVKLGFMLHLEKSLGACD</sequence>
<dbReference type="AlphaFoldDB" id="A0A974BWK3"/>
<gene>
    <name evidence="1" type="ORF">XELAEV_18043400mg</name>
</gene>
<evidence type="ECO:0000313" key="1">
    <source>
        <dbReference type="EMBL" id="OCT62319.1"/>
    </source>
</evidence>
<evidence type="ECO:0000313" key="2">
    <source>
        <dbReference type="Proteomes" id="UP000694892"/>
    </source>
</evidence>
<proteinExistence type="predicted"/>